<dbReference type="GO" id="GO:0004632">
    <property type="term" value="F:phosphopantothenate--cysteine ligase activity"/>
    <property type="evidence" value="ECO:0007669"/>
    <property type="project" value="InterPro"/>
</dbReference>
<keyword evidence="1" id="KW-0210">Decarboxylase</keyword>
<protein>
    <submittedName>
        <fullName evidence="9">Unannotated protein</fullName>
    </submittedName>
</protein>
<dbReference type="InterPro" id="IPR003382">
    <property type="entry name" value="Flavoprotein"/>
</dbReference>
<dbReference type="EMBL" id="CAEZSU010000098">
    <property type="protein sequence ID" value="CAB4552914.1"/>
    <property type="molecule type" value="Genomic_DNA"/>
</dbReference>
<dbReference type="GO" id="GO:0015937">
    <property type="term" value="P:coenzyme A biosynthetic process"/>
    <property type="evidence" value="ECO:0007669"/>
    <property type="project" value="InterPro"/>
</dbReference>
<dbReference type="PANTHER" id="PTHR14359:SF6">
    <property type="entry name" value="PHOSPHOPANTOTHENOYLCYSTEINE DECARBOXYLASE"/>
    <property type="match status" value="1"/>
</dbReference>
<feature type="domain" description="Flavoprotein" evidence="3">
    <location>
        <begin position="33"/>
        <end position="203"/>
    </location>
</feature>
<dbReference type="SUPFAM" id="SSF52507">
    <property type="entry name" value="Homo-oligomeric flavin-containing Cys decarboxylases, HFCD"/>
    <property type="match status" value="1"/>
</dbReference>
<name>A0A6J6NMD2_9ZZZZ</name>
<evidence type="ECO:0000313" key="8">
    <source>
        <dbReference type="EMBL" id="CAB4636257.1"/>
    </source>
</evidence>
<feature type="domain" description="DNA/pantothenate metabolism flavoprotein C-terminal" evidence="4">
    <location>
        <begin position="210"/>
        <end position="422"/>
    </location>
</feature>
<evidence type="ECO:0000313" key="6">
    <source>
        <dbReference type="EMBL" id="CAB4552914.1"/>
    </source>
</evidence>
<dbReference type="Gene3D" id="3.40.50.10300">
    <property type="entry name" value="CoaB-like"/>
    <property type="match status" value="1"/>
</dbReference>
<organism evidence="9">
    <name type="scientific">freshwater metagenome</name>
    <dbReference type="NCBI Taxonomy" id="449393"/>
    <lineage>
        <taxon>unclassified sequences</taxon>
        <taxon>metagenomes</taxon>
        <taxon>ecological metagenomes</taxon>
    </lineage>
</organism>
<evidence type="ECO:0000313" key="9">
    <source>
        <dbReference type="EMBL" id="CAB4685513.1"/>
    </source>
</evidence>
<evidence type="ECO:0000259" key="3">
    <source>
        <dbReference type="Pfam" id="PF02441"/>
    </source>
</evidence>
<accession>A0A6J6NMD2</accession>
<evidence type="ECO:0000313" key="5">
    <source>
        <dbReference type="EMBL" id="CAB4552777.1"/>
    </source>
</evidence>
<dbReference type="GO" id="GO:0010181">
    <property type="term" value="F:FMN binding"/>
    <property type="evidence" value="ECO:0007669"/>
    <property type="project" value="InterPro"/>
</dbReference>
<dbReference type="Gene3D" id="3.40.50.1950">
    <property type="entry name" value="Flavin prenyltransferase-like"/>
    <property type="match status" value="1"/>
</dbReference>
<dbReference type="HAMAP" id="MF_02225">
    <property type="entry name" value="CoaBC"/>
    <property type="match status" value="1"/>
</dbReference>
<dbReference type="InterPro" id="IPR007085">
    <property type="entry name" value="DNA/pantothenate-metab_flavo_C"/>
</dbReference>
<dbReference type="InterPro" id="IPR036551">
    <property type="entry name" value="Flavin_trans-like"/>
</dbReference>
<keyword evidence="2" id="KW-0456">Lyase</keyword>
<dbReference type="SUPFAM" id="SSF102645">
    <property type="entry name" value="CoaB-like"/>
    <property type="match status" value="1"/>
</dbReference>
<evidence type="ECO:0000313" key="7">
    <source>
        <dbReference type="EMBL" id="CAB4564640.1"/>
    </source>
</evidence>
<dbReference type="NCBIfam" id="TIGR00521">
    <property type="entry name" value="coaBC_dfp"/>
    <property type="match status" value="1"/>
</dbReference>
<dbReference type="EMBL" id="CAEZXE010000122">
    <property type="protein sequence ID" value="CAB4685513.1"/>
    <property type="molecule type" value="Genomic_DNA"/>
</dbReference>
<gene>
    <name evidence="6" type="ORF">UFOPK1495_00999</name>
    <name evidence="5" type="ORF">UFOPK1603_00005</name>
    <name evidence="7" type="ORF">UFOPK1711_00129</name>
    <name evidence="8" type="ORF">UFOPK2143_00256</name>
    <name evidence="9" type="ORF">UFOPK2350_01294</name>
</gene>
<sequence>MKPSNWLRPSTKHLRLTDRPVVGFAGMTLTSRRIVLGVTGGIAAYKAVDVCRRLVDAGAHVVPIMTEGANHFIGETTLSALASEKVQTSLWDETSPIPHTRLGQDNDLIVVAPATARLISAYAHGYSDDLLTATLIATRAPVIICPAMHTEMWEHPAVQDNLALLASRGVIIVPPGEGRLAGGDVGTGRLAEPSDIVAAIERALSANDDLAGVRVLVTAGGTREAIDPVRVITNRSSGKQGYAIAAEALSRGAKVTLVTTANLPAPAGADVIDVVSAADMEAAVMPRADEHDVIVMAAAVADFRPAVVADHKIKKDAFGSDGDRKIVLEPTHDFLVDLGERKAPSQVLVGFAAETDNVLDNARGKLTRKNLDLIVANDVGADGVGFEHDTNAVTILSASGEATSIALTDKRAVAKAVLDAVVAIRSDR</sequence>
<dbReference type="GO" id="GO:0015941">
    <property type="term" value="P:pantothenate catabolic process"/>
    <property type="evidence" value="ECO:0007669"/>
    <property type="project" value="InterPro"/>
</dbReference>
<evidence type="ECO:0000256" key="1">
    <source>
        <dbReference type="ARBA" id="ARBA00022793"/>
    </source>
</evidence>
<evidence type="ECO:0000259" key="4">
    <source>
        <dbReference type="Pfam" id="PF04127"/>
    </source>
</evidence>
<dbReference type="GO" id="GO:0004633">
    <property type="term" value="F:phosphopantothenoylcysteine decarboxylase activity"/>
    <property type="evidence" value="ECO:0007669"/>
    <property type="project" value="InterPro"/>
</dbReference>
<dbReference type="GO" id="GO:0071513">
    <property type="term" value="C:phosphopantothenoylcysteine decarboxylase complex"/>
    <property type="evidence" value="ECO:0007669"/>
    <property type="project" value="TreeGrafter"/>
</dbReference>
<dbReference type="EMBL" id="CAEZTR010000004">
    <property type="protein sequence ID" value="CAB4564640.1"/>
    <property type="molecule type" value="Genomic_DNA"/>
</dbReference>
<dbReference type="Pfam" id="PF02441">
    <property type="entry name" value="Flavoprotein"/>
    <property type="match status" value="1"/>
</dbReference>
<dbReference type="AlphaFoldDB" id="A0A6J6NMD2"/>
<dbReference type="InterPro" id="IPR035929">
    <property type="entry name" value="CoaB-like_sf"/>
</dbReference>
<proteinExistence type="inferred from homology"/>
<reference evidence="9" key="1">
    <citation type="submission" date="2020-05" db="EMBL/GenBank/DDBJ databases">
        <authorList>
            <person name="Chiriac C."/>
            <person name="Salcher M."/>
            <person name="Ghai R."/>
            <person name="Kavagutti S V."/>
        </authorList>
    </citation>
    <scope>NUCLEOTIDE SEQUENCE</scope>
</reference>
<dbReference type="EMBL" id="CAEZVV010000007">
    <property type="protein sequence ID" value="CAB4636257.1"/>
    <property type="molecule type" value="Genomic_DNA"/>
</dbReference>
<dbReference type="Pfam" id="PF04127">
    <property type="entry name" value="DFP"/>
    <property type="match status" value="1"/>
</dbReference>
<dbReference type="EMBL" id="CAEZTG010000001">
    <property type="protein sequence ID" value="CAB4552777.1"/>
    <property type="molecule type" value="Genomic_DNA"/>
</dbReference>
<dbReference type="PANTHER" id="PTHR14359">
    <property type="entry name" value="HOMO-OLIGOMERIC FLAVIN CONTAINING CYS DECARBOXYLASE FAMILY"/>
    <property type="match status" value="1"/>
</dbReference>
<evidence type="ECO:0000256" key="2">
    <source>
        <dbReference type="ARBA" id="ARBA00023239"/>
    </source>
</evidence>
<dbReference type="InterPro" id="IPR005252">
    <property type="entry name" value="CoaBC"/>
</dbReference>